<reference evidence="3 4" key="1">
    <citation type="submission" date="2024-04" db="EMBL/GenBank/DDBJ databases">
        <authorList>
            <person name="Fracassetti M."/>
        </authorList>
    </citation>
    <scope>NUCLEOTIDE SEQUENCE [LARGE SCALE GENOMIC DNA]</scope>
</reference>
<accession>A0AAV2C6T0</accession>
<dbReference type="InterPro" id="IPR002156">
    <property type="entry name" value="RNaseH_domain"/>
</dbReference>
<dbReference type="PANTHER" id="PTHR34023">
    <property type="entry name" value="RNASE H DOMAIN-CONTAINING PROTEIN"/>
    <property type="match status" value="1"/>
</dbReference>
<keyword evidence="4" id="KW-1185">Reference proteome</keyword>
<dbReference type="CDD" id="cd06222">
    <property type="entry name" value="RNase_H_like"/>
    <property type="match status" value="1"/>
</dbReference>
<dbReference type="InterPro" id="IPR044730">
    <property type="entry name" value="RNase_H-like_dom_plant"/>
</dbReference>
<name>A0AAV2C6T0_9ROSI</name>
<dbReference type="Proteomes" id="UP001497516">
    <property type="component" value="Chromosome 1"/>
</dbReference>
<evidence type="ECO:0000259" key="2">
    <source>
        <dbReference type="Pfam" id="PF13456"/>
    </source>
</evidence>
<evidence type="ECO:0000256" key="1">
    <source>
        <dbReference type="SAM" id="MobiDB-lite"/>
    </source>
</evidence>
<proteinExistence type="predicted"/>
<dbReference type="AlphaFoldDB" id="A0AAV2C6T0"/>
<feature type="domain" description="RNase H type-1" evidence="2">
    <location>
        <begin position="3"/>
        <end position="52"/>
    </location>
</feature>
<organism evidence="3 4">
    <name type="scientific">Linum trigynum</name>
    <dbReference type="NCBI Taxonomy" id="586398"/>
    <lineage>
        <taxon>Eukaryota</taxon>
        <taxon>Viridiplantae</taxon>
        <taxon>Streptophyta</taxon>
        <taxon>Embryophyta</taxon>
        <taxon>Tracheophyta</taxon>
        <taxon>Spermatophyta</taxon>
        <taxon>Magnoliopsida</taxon>
        <taxon>eudicotyledons</taxon>
        <taxon>Gunneridae</taxon>
        <taxon>Pentapetalae</taxon>
        <taxon>rosids</taxon>
        <taxon>fabids</taxon>
        <taxon>Malpighiales</taxon>
        <taxon>Linaceae</taxon>
        <taxon>Linum</taxon>
    </lineage>
</organism>
<sequence>MAIQLIEKQNDPVHPHATLLAAIRRKVARDWVVRIVHTYREGNRVADWLSKHSLVYPYGKNELDLPPQGLRQILGDDARGQSFPREVVDSTETSSVM</sequence>
<dbReference type="GO" id="GO:0003676">
    <property type="term" value="F:nucleic acid binding"/>
    <property type="evidence" value="ECO:0007669"/>
    <property type="project" value="InterPro"/>
</dbReference>
<gene>
    <name evidence="3" type="ORF">LTRI10_LOCUS186</name>
</gene>
<dbReference type="GO" id="GO:0004523">
    <property type="term" value="F:RNA-DNA hybrid ribonuclease activity"/>
    <property type="evidence" value="ECO:0007669"/>
    <property type="project" value="InterPro"/>
</dbReference>
<dbReference type="EMBL" id="OZ034813">
    <property type="protein sequence ID" value="CAL1352197.1"/>
    <property type="molecule type" value="Genomic_DNA"/>
</dbReference>
<dbReference type="Pfam" id="PF13456">
    <property type="entry name" value="RVT_3"/>
    <property type="match status" value="1"/>
</dbReference>
<protein>
    <recommendedName>
        <fullName evidence="2">RNase H type-1 domain-containing protein</fullName>
    </recommendedName>
</protein>
<dbReference type="PANTHER" id="PTHR34023:SF4">
    <property type="entry name" value="RNASE H TYPE-1 DOMAIN-CONTAINING PROTEIN"/>
    <property type="match status" value="1"/>
</dbReference>
<evidence type="ECO:0000313" key="4">
    <source>
        <dbReference type="Proteomes" id="UP001497516"/>
    </source>
</evidence>
<feature type="region of interest" description="Disordered" evidence="1">
    <location>
        <begin position="74"/>
        <end position="97"/>
    </location>
</feature>
<evidence type="ECO:0000313" key="3">
    <source>
        <dbReference type="EMBL" id="CAL1352197.1"/>
    </source>
</evidence>